<name>A0ABY3SR66_9BACL</name>
<reference evidence="1 2" key="1">
    <citation type="journal article" date="2024" name="Int. J. Syst. Evol. Microbiol.">
        <title>Paenibacillus hexagrammi sp. nov., a novel bacterium isolated from the gut content of Hexagrammos agrammus.</title>
        <authorList>
            <person name="Jung H.K."/>
            <person name="Kim D.G."/>
            <person name="Zin H."/>
            <person name="Park J."/>
            <person name="Jung H."/>
            <person name="Kim Y.O."/>
            <person name="Kong H.J."/>
            <person name="Kim J.W."/>
            <person name="Kim Y.S."/>
        </authorList>
    </citation>
    <scope>NUCLEOTIDE SEQUENCE [LARGE SCALE GENOMIC DNA]</scope>
    <source>
        <strain evidence="1 2">YPD9-1</strain>
    </source>
</reference>
<gene>
    <name evidence="1" type="ORF">L0M14_11215</name>
</gene>
<organism evidence="1 2">
    <name type="scientific">Paenibacillus hexagrammi</name>
    <dbReference type="NCBI Taxonomy" id="2908839"/>
    <lineage>
        <taxon>Bacteria</taxon>
        <taxon>Bacillati</taxon>
        <taxon>Bacillota</taxon>
        <taxon>Bacilli</taxon>
        <taxon>Bacillales</taxon>
        <taxon>Paenibacillaceae</taxon>
        <taxon>Paenibacillus</taxon>
    </lineage>
</organism>
<dbReference type="EMBL" id="CP090978">
    <property type="protein sequence ID" value="UJF35605.1"/>
    <property type="molecule type" value="Genomic_DNA"/>
</dbReference>
<sequence length="345" mass="38824">MQILRELETDFYVHHVLPGTDHKDVAADIAAAGIDICLGNEYGNINGPWVEGTNRYDVPDDEIIETARLGRCIGLLYDEPEHLQINAGQYRKDGWFPHWGDTDGLNIEQSRSKVEQSVLARTNHVKSLVDRLASPGVSIPLISEHVFPTMFHTFASAGMDICPKIMKESFQSLQLSTALGAAKQYGRALWICADLWGPDTGTWFTRFPGFPGHSPEEFESALKLGYFMGPSHLFVENIDVLLTHTPTGFQTTEFGEVWQHFVQSFIPANPLSWHHSQADPDIVVIHSDDSNYGLNERLFGNRTLHEQDISFSQSVFHIWHLLSRGLYLPTAAVCIFRASTFRDIN</sequence>
<dbReference type="RefSeq" id="WP_235122166.1">
    <property type="nucleotide sequence ID" value="NZ_CP090978.1"/>
</dbReference>
<evidence type="ECO:0000313" key="2">
    <source>
        <dbReference type="Proteomes" id="UP001649230"/>
    </source>
</evidence>
<accession>A0ABY3SR66</accession>
<evidence type="ECO:0000313" key="1">
    <source>
        <dbReference type="EMBL" id="UJF35605.1"/>
    </source>
</evidence>
<keyword evidence="2" id="KW-1185">Reference proteome</keyword>
<protein>
    <submittedName>
        <fullName evidence="1">Uncharacterized protein</fullName>
    </submittedName>
</protein>
<dbReference type="Proteomes" id="UP001649230">
    <property type="component" value="Chromosome"/>
</dbReference>
<proteinExistence type="predicted"/>